<dbReference type="AlphaFoldDB" id="A0A2P2KYJ0"/>
<proteinExistence type="predicted"/>
<accession>A0A2P2KYJ0</accession>
<reference evidence="1" key="1">
    <citation type="submission" date="2018-02" db="EMBL/GenBank/DDBJ databases">
        <title>Rhizophora mucronata_Transcriptome.</title>
        <authorList>
            <person name="Meera S.P."/>
            <person name="Sreeshan A."/>
            <person name="Augustine A."/>
        </authorList>
    </citation>
    <scope>NUCLEOTIDE SEQUENCE</scope>
    <source>
        <tissue evidence="1">Leaf</tissue>
    </source>
</reference>
<organism evidence="1">
    <name type="scientific">Rhizophora mucronata</name>
    <name type="common">Asiatic mangrove</name>
    <dbReference type="NCBI Taxonomy" id="61149"/>
    <lineage>
        <taxon>Eukaryota</taxon>
        <taxon>Viridiplantae</taxon>
        <taxon>Streptophyta</taxon>
        <taxon>Embryophyta</taxon>
        <taxon>Tracheophyta</taxon>
        <taxon>Spermatophyta</taxon>
        <taxon>Magnoliopsida</taxon>
        <taxon>eudicotyledons</taxon>
        <taxon>Gunneridae</taxon>
        <taxon>Pentapetalae</taxon>
        <taxon>rosids</taxon>
        <taxon>fabids</taxon>
        <taxon>Malpighiales</taxon>
        <taxon>Rhizophoraceae</taxon>
        <taxon>Rhizophora</taxon>
    </lineage>
</organism>
<protein>
    <submittedName>
        <fullName evidence="1">Uncharacterized protein</fullName>
    </submittedName>
</protein>
<sequence>MITPSCSLKLWEACNILSYYFHLLIDGFLFTMFKRSVKLLVLEQN</sequence>
<dbReference type="EMBL" id="GGEC01030313">
    <property type="protein sequence ID" value="MBX10797.1"/>
    <property type="molecule type" value="Transcribed_RNA"/>
</dbReference>
<name>A0A2P2KYJ0_RHIMU</name>
<evidence type="ECO:0000313" key="1">
    <source>
        <dbReference type="EMBL" id="MBX10797.1"/>
    </source>
</evidence>